<sequence>MNDSYYIEVVTCPYNENHRIAKSRIQKHIVKCEKNYPSDYKVICPFNASHRLFKYEINKHIAICPAGREINLESSKQTENYELQHETNDLIESSENWDEVLDSVSDIKEDLHSTNIISNRKDYSKYCNDDEDLRLPHGYSEVMLIEVDEEINSEDIESIASNMGIGRGKVDSDKIHLLRSIGIGRGKLSN</sequence>
<reference evidence="6" key="1">
    <citation type="submission" date="2025-08" db="UniProtKB">
        <authorList>
            <consortium name="RefSeq"/>
        </authorList>
    </citation>
    <scope>IDENTIFICATION</scope>
    <source>
        <tissue evidence="6">Whole body</tissue>
    </source>
</reference>
<dbReference type="InterPro" id="IPR022776">
    <property type="entry name" value="TRM13/UPF0224_CHHC_Znf_dom"/>
</dbReference>
<keyword evidence="1" id="KW-0479">Metal-binding</keyword>
<evidence type="ECO:0000256" key="3">
    <source>
        <dbReference type="ARBA" id="ARBA00022833"/>
    </source>
</evidence>
<dbReference type="RefSeq" id="XP_015191188.1">
    <property type="nucleotide sequence ID" value="XM_015335702.1"/>
</dbReference>
<protein>
    <submittedName>
        <fullName evidence="6">tRNA:m(4)X modification enzyme TRM13 homolog</fullName>
    </submittedName>
</protein>
<dbReference type="InterPro" id="IPR036236">
    <property type="entry name" value="Znf_C2H2_sf"/>
</dbReference>
<dbReference type="PANTHER" id="PTHR21402">
    <property type="entry name" value="GAMETOCYTE SPECIFIC FACTOR 1-RELATED"/>
    <property type="match status" value="1"/>
</dbReference>
<dbReference type="PANTHER" id="PTHR21402:SF5">
    <property type="entry name" value="GAMETOCYTE SPECIFIC FACTOR 1"/>
    <property type="match status" value="1"/>
</dbReference>
<evidence type="ECO:0000313" key="6">
    <source>
        <dbReference type="RefSeq" id="XP_015191188.1"/>
    </source>
</evidence>
<proteinExistence type="predicted"/>
<keyword evidence="2" id="KW-0863">Zinc-finger</keyword>
<keyword evidence="3" id="KW-0862">Zinc</keyword>
<dbReference type="Proteomes" id="UP000694924">
    <property type="component" value="Unplaced"/>
</dbReference>
<name>A0ABM1JFF0_POLDO</name>
<evidence type="ECO:0000313" key="5">
    <source>
        <dbReference type="Proteomes" id="UP000694924"/>
    </source>
</evidence>
<dbReference type="PROSITE" id="PS51800">
    <property type="entry name" value="ZF_CHHC_U11_48K"/>
    <property type="match status" value="2"/>
</dbReference>
<organism evidence="5 6">
    <name type="scientific">Polistes dominula</name>
    <name type="common">European paper wasp</name>
    <name type="synonym">Vespa dominula</name>
    <dbReference type="NCBI Taxonomy" id="743375"/>
    <lineage>
        <taxon>Eukaryota</taxon>
        <taxon>Metazoa</taxon>
        <taxon>Ecdysozoa</taxon>
        <taxon>Arthropoda</taxon>
        <taxon>Hexapoda</taxon>
        <taxon>Insecta</taxon>
        <taxon>Pterygota</taxon>
        <taxon>Neoptera</taxon>
        <taxon>Endopterygota</taxon>
        <taxon>Hymenoptera</taxon>
        <taxon>Apocrita</taxon>
        <taxon>Aculeata</taxon>
        <taxon>Vespoidea</taxon>
        <taxon>Vespidae</taxon>
        <taxon>Polistinae</taxon>
        <taxon>Polistini</taxon>
        <taxon>Polistes</taxon>
    </lineage>
</organism>
<feature type="domain" description="CHHC U11-48K-type" evidence="4">
    <location>
        <begin position="41"/>
        <end position="68"/>
    </location>
</feature>
<evidence type="ECO:0000256" key="2">
    <source>
        <dbReference type="ARBA" id="ARBA00022771"/>
    </source>
</evidence>
<accession>A0ABM1JFF0</accession>
<evidence type="ECO:0000256" key="1">
    <source>
        <dbReference type="ARBA" id="ARBA00022723"/>
    </source>
</evidence>
<dbReference type="SUPFAM" id="SSF57667">
    <property type="entry name" value="beta-beta-alpha zinc fingers"/>
    <property type="match status" value="1"/>
</dbReference>
<gene>
    <name evidence="6" type="primary">LOC107074349</name>
</gene>
<dbReference type="GeneID" id="107074349"/>
<keyword evidence="5" id="KW-1185">Reference proteome</keyword>
<feature type="domain" description="CHHC U11-48K-type" evidence="4">
    <location>
        <begin position="9"/>
        <end position="36"/>
    </location>
</feature>
<dbReference type="InterPro" id="IPR051591">
    <property type="entry name" value="UPF0224_FAM112_RNA_Proc"/>
</dbReference>
<evidence type="ECO:0000259" key="4">
    <source>
        <dbReference type="PROSITE" id="PS51800"/>
    </source>
</evidence>
<dbReference type="Pfam" id="PF05253">
    <property type="entry name" value="zf-U11-48K"/>
    <property type="match status" value="2"/>
</dbReference>